<dbReference type="InterPro" id="IPR029063">
    <property type="entry name" value="SAM-dependent_MTases_sf"/>
</dbReference>
<dbReference type="InterPro" id="IPR011990">
    <property type="entry name" value="TPR-like_helical_dom_sf"/>
</dbReference>
<organism evidence="1 2">
    <name type="scientific">Ancylobacter novellus</name>
    <name type="common">Thiobacillus novellus</name>
    <dbReference type="NCBI Taxonomy" id="921"/>
    <lineage>
        <taxon>Bacteria</taxon>
        <taxon>Pseudomonadati</taxon>
        <taxon>Pseudomonadota</taxon>
        <taxon>Alphaproteobacteria</taxon>
        <taxon>Hyphomicrobiales</taxon>
        <taxon>Xanthobacteraceae</taxon>
        <taxon>Ancylobacter</taxon>
    </lineage>
</organism>
<protein>
    <recommendedName>
        <fullName evidence="3">Tetratricopeptide repeat protein</fullName>
    </recommendedName>
</protein>
<sequence>MDDSLDPLSQLAIARGTDKFGVHFYTPHYHRWLHRFRDRPVTVLEIGVGGYHDPHVGGASLRMWRDYFPNGVIVGVDLFDKRLSDAERIETRRGSQADPAFVAALVDEFGRFDIVVDDGSHRSADVIASFELLFPHLADGGIYIVEDASSSYWRSFGGGEGDRLPTSMNYAKALFDAIDDADRMGRFPQVSKARDIRVLSRLRNLLIVEKGRNDDPATRGPSVAHPTRDVAIAAYERVAPTAEDENAILMLSGLLERSGRPCEALARLERRVALRPPSTRLLVATARVAAALGEFHVARARLAAAVEAVSDDLSPFAFAAGEERLRDIFDAARFEEVFAAGEDSGRRRLEAGMVRLALGDEDGAAYDFAEAIGRPGPLAAASLAVAADLFARRGDFRAAAAFARATEAAPHDADLRLRLATWLAGRGEAESAEDEVDRALALAPHHPRALLLRAEILFDAGRFEEAFSAHKRAREEMARAVGRMRKRNRG</sequence>
<evidence type="ECO:0000313" key="2">
    <source>
        <dbReference type="Proteomes" id="UP000249577"/>
    </source>
</evidence>
<dbReference type="AlphaFoldDB" id="A0A2W5K088"/>
<evidence type="ECO:0000313" key="1">
    <source>
        <dbReference type="EMBL" id="PZQ10772.1"/>
    </source>
</evidence>
<dbReference type="SUPFAM" id="SSF48452">
    <property type="entry name" value="TPR-like"/>
    <property type="match status" value="1"/>
</dbReference>
<dbReference type="Pfam" id="PF14559">
    <property type="entry name" value="TPR_19"/>
    <property type="match status" value="1"/>
</dbReference>
<evidence type="ECO:0008006" key="3">
    <source>
        <dbReference type="Google" id="ProtNLM"/>
    </source>
</evidence>
<reference evidence="1 2" key="1">
    <citation type="submission" date="2017-08" db="EMBL/GenBank/DDBJ databases">
        <title>Infants hospitalized years apart are colonized by the same room-sourced microbial strains.</title>
        <authorList>
            <person name="Brooks B."/>
            <person name="Olm M.R."/>
            <person name="Firek B.A."/>
            <person name="Baker R."/>
            <person name="Thomas B.C."/>
            <person name="Morowitz M.J."/>
            <person name="Banfield J.F."/>
        </authorList>
    </citation>
    <scope>NUCLEOTIDE SEQUENCE [LARGE SCALE GENOMIC DNA]</scope>
    <source>
        <strain evidence="1">S2_005_003_R2_43</strain>
    </source>
</reference>
<dbReference type="SUPFAM" id="SSF53335">
    <property type="entry name" value="S-adenosyl-L-methionine-dependent methyltransferases"/>
    <property type="match status" value="1"/>
</dbReference>
<gene>
    <name evidence="1" type="ORF">DI565_19530</name>
</gene>
<dbReference type="EMBL" id="QFPN01000014">
    <property type="protein sequence ID" value="PZQ10772.1"/>
    <property type="molecule type" value="Genomic_DNA"/>
</dbReference>
<dbReference type="Gene3D" id="3.40.50.150">
    <property type="entry name" value="Vaccinia Virus protein VP39"/>
    <property type="match status" value="1"/>
</dbReference>
<comment type="caution">
    <text evidence="1">The sequence shown here is derived from an EMBL/GenBank/DDBJ whole genome shotgun (WGS) entry which is preliminary data.</text>
</comment>
<dbReference type="Proteomes" id="UP000249577">
    <property type="component" value="Unassembled WGS sequence"/>
</dbReference>
<dbReference type="Gene3D" id="1.25.40.10">
    <property type="entry name" value="Tetratricopeptide repeat domain"/>
    <property type="match status" value="1"/>
</dbReference>
<name>A0A2W5K088_ANCNO</name>
<proteinExistence type="predicted"/>
<accession>A0A2W5K088</accession>